<evidence type="ECO:0000259" key="3">
    <source>
        <dbReference type="PROSITE" id="PS50966"/>
    </source>
</evidence>
<dbReference type="PROSITE" id="PS50966">
    <property type="entry name" value="ZF_SWIM"/>
    <property type="match status" value="1"/>
</dbReference>
<gene>
    <name evidence="4" type="ORF">NZD89_21315</name>
</gene>
<reference evidence="4" key="1">
    <citation type="submission" date="2022-08" db="EMBL/GenBank/DDBJ databases">
        <title>Alicyclobacillus fastidiosus DSM 17978, complete genome.</title>
        <authorList>
            <person name="Wang Q."/>
            <person name="Cai R."/>
            <person name="Wang Z."/>
        </authorList>
    </citation>
    <scope>NUCLEOTIDE SEQUENCE</scope>
    <source>
        <strain evidence="4">DSM 17978</strain>
    </source>
</reference>
<evidence type="ECO:0000313" key="4">
    <source>
        <dbReference type="EMBL" id="WAH40810.1"/>
    </source>
</evidence>
<keyword evidence="1" id="KW-0863">Zinc-finger</keyword>
<evidence type="ECO:0000313" key="5">
    <source>
        <dbReference type="Proteomes" id="UP001164761"/>
    </source>
</evidence>
<feature type="domain" description="SWIM-type" evidence="3">
    <location>
        <begin position="114"/>
        <end position="149"/>
    </location>
</feature>
<dbReference type="EMBL" id="CP104067">
    <property type="protein sequence ID" value="WAH40810.1"/>
    <property type="molecule type" value="Genomic_DNA"/>
</dbReference>
<organism evidence="4 5">
    <name type="scientific">Alicyclobacillus fastidiosus</name>
    <dbReference type="NCBI Taxonomy" id="392011"/>
    <lineage>
        <taxon>Bacteria</taxon>
        <taxon>Bacillati</taxon>
        <taxon>Bacillota</taxon>
        <taxon>Bacilli</taxon>
        <taxon>Bacillales</taxon>
        <taxon>Alicyclobacillaceae</taxon>
        <taxon>Alicyclobacillus</taxon>
    </lineage>
</organism>
<sequence>MKSKARTPVVEGAWKVVLKEADKSRVRKGKQDARGGAVSDVRTHDGGIVATVKTAGPERGAFHVFMPWLADYTGHSRDVAKWLARRPDWLAAHFAGEWEPDFIKFVTDNQLNLFPDETTWGKMERETKCTCNDWQPVCAHVLALLFHLLATADAEPLHVFRFVGLSVDALLDEAHREGAVSFAAERRTREQETAPTPAAQMSAQRLDEASQSNKRDLRNLIAHVEAVTPNGRLIPQFIFQTPGDSH</sequence>
<dbReference type="InterPro" id="IPR007527">
    <property type="entry name" value="Znf_SWIM"/>
</dbReference>
<dbReference type="PANTHER" id="PTHR38133">
    <property type="entry name" value="SLR1429 PROTEIN"/>
    <property type="match status" value="1"/>
</dbReference>
<feature type="region of interest" description="Disordered" evidence="2">
    <location>
        <begin position="184"/>
        <end position="209"/>
    </location>
</feature>
<name>A0ABY6ZDJ0_9BACL</name>
<keyword evidence="1" id="KW-0862">Zinc</keyword>
<dbReference type="RefSeq" id="WP_268004707.1">
    <property type="nucleotide sequence ID" value="NZ_BSUT01000001.1"/>
</dbReference>
<keyword evidence="1" id="KW-0479">Metal-binding</keyword>
<protein>
    <recommendedName>
        <fullName evidence="3">SWIM-type domain-containing protein</fullName>
    </recommendedName>
</protein>
<accession>A0ABY6ZDJ0</accession>
<keyword evidence="5" id="KW-1185">Reference proteome</keyword>
<dbReference type="PANTHER" id="PTHR38133:SF1">
    <property type="entry name" value="SLR1429 PROTEIN"/>
    <property type="match status" value="1"/>
</dbReference>
<evidence type="ECO:0000256" key="2">
    <source>
        <dbReference type="SAM" id="MobiDB-lite"/>
    </source>
</evidence>
<evidence type="ECO:0000256" key="1">
    <source>
        <dbReference type="PROSITE-ProRule" id="PRU00325"/>
    </source>
</evidence>
<proteinExistence type="predicted"/>
<dbReference type="Proteomes" id="UP001164761">
    <property type="component" value="Chromosome"/>
</dbReference>